<comment type="catalytic activity">
    <reaction evidence="7 9">
        <text>beta-D-fructose 1-phosphate + ATP = beta-D-fructose 1,6-bisphosphate + ADP + H(+)</text>
        <dbReference type="Rhea" id="RHEA:14213"/>
        <dbReference type="ChEBI" id="CHEBI:15378"/>
        <dbReference type="ChEBI" id="CHEBI:30616"/>
        <dbReference type="ChEBI" id="CHEBI:32966"/>
        <dbReference type="ChEBI" id="CHEBI:138881"/>
        <dbReference type="ChEBI" id="CHEBI:456216"/>
        <dbReference type="EC" id="2.7.1.56"/>
    </reaction>
</comment>
<dbReference type="EC" id="2.7.1.144" evidence="8"/>
<dbReference type="InterPro" id="IPR011611">
    <property type="entry name" value="PfkB_dom"/>
</dbReference>
<comment type="pathway">
    <text evidence="8">Carbohydrate metabolism; D-tagatose 6-phosphate degradation; D-glyceraldehyde 3-phosphate and glycerone phosphate from D-tagatose 6-phosphate: step 1/2.</text>
</comment>
<dbReference type="FunFam" id="3.40.1190.20:FF:000001">
    <property type="entry name" value="Phosphofructokinase"/>
    <property type="match status" value="1"/>
</dbReference>
<dbReference type="PANTHER" id="PTHR46566:SF1">
    <property type="entry name" value="1-PHOSPHOFRUCTOKINASE"/>
    <property type="match status" value="1"/>
</dbReference>
<evidence type="ECO:0000256" key="6">
    <source>
        <dbReference type="ARBA" id="ARBA00022840"/>
    </source>
</evidence>
<keyword evidence="2 8" id="KW-0808">Transferase</keyword>
<comment type="catalytic activity">
    <reaction evidence="8">
        <text>D-tagatofuranose 6-phosphate + ATP = D-tagatofuranose 1,6-bisphosphate + ADP + H(+)</text>
        <dbReference type="Rhea" id="RHEA:12420"/>
        <dbReference type="ChEBI" id="CHEBI:15378"/>
        <dbReference type="ChEBI" id="CHEBI:30616"/>
        <dbReference type="ChEBI" id="CHEBI:58694"/>
        <dbReference type="ChEBI" id="CHEBI:58695"/>
        <dbReference type="ChEBI" id="CHEBI:456216"/>
        <dbReference type="EC" id="2.7.1.144"/>
    </reaction>
</comment>
<dbReference type="GO" id="GO:0005829">
    <property type="term" value="C:cytosol"/>
    <property type="evidence" value="ECO:0007669"/>
    <property type="project" value="TreeGrafter"/>
</dbReference>
<gene>
    <name evidence="11" type="primary">lacC</name>
    <name evidence="11" type="ORF">SN811_09800</name>
</gene>
<dbReference type="InterPro" id="IPR017583">
    <property type="entry name" value="Tagatose/fructose_Pkinase"/>
</dbReference>
<organism evidence="11">
    <name type="scientific">Ligilactobacillus agilis</name>
    <dbReference type="NCBI Taxonomy" id="1601"/>
    <lineage>
        <taxon>Bacteria</taxon>
        <taxon>Bacillati</taxon>
        <taxon>Bacillota</taxon>
        <taxon>Bacilli</taxon>
        <taxon>Lactobacillales</taxon>
        <taxon>Lactobacillaceae</taxon>
        <taxon>Ligilactobacillus</taxon>
    </lineage>
</organism>
<dbReference type="Gene3D" id="3.40.1190.20">
    <property type="match status" value="1"/>
</dbReference>
<sequence>MIYTVTVNPSIDYIVQLKELTLGEVNRMDYDNKLPGGKGINVSRILKELGLDNVALGFLGGFTGQFVKEELEKVGLKTNFTPVAEDTRINVKIKAQSETEINGRGPKISEAEVAAFKAQFDKLTADDVVIFAGSLAPNLDDNFYFDLIELIRSKGAQFVIDTTGESLLKTLAQKPLVVKPNNHELADLFDVEFTGMDDIVKYGRKLLDLGAQHVLISMAGDGGLMITKDKVYRSYAPKGTVINSVGAGDSMIGGFVGTYAKTKDPLEAFRYGLACGSATAFSEDLADKAKIDEILPLIKIEEYKKELLN</sequence>
<evidence type="ECO:0000256" key="1">
    <source>
        <dbReference type="ARBA" id="ARBA00005380"/>
    </source>
</evidence>
<evidence type="ECO:0000259" key="10">
    <source>
        <dbReference type="Pfam" id="PF00294"/>
    </source>
</evidence>
<dbReference type="RefSeq" id="WP_172577271.1">
    <property type="nucleotide sequence ID" value="NZ_BLAP01000037.1"/>
</dbReference>
<evidence type="ECO:0000256" key="9">
    <source>
        <dbReference type="RuleBase" id="RU369061"/>
    </source>
</evidence>
<reference evidence="11" key="1">
    <citation type="submission" date="2019-10" db="EMBL/GenBank/DDBJ databases">
        <title>Lactobacillus agilis SN811 Whole Genome Sequencing Project.</title>
        <authorList>
            <person name="Suzuki S."/>
            <person name="Endo A."/>
            <person name="Maeno S."/>
            <person name="Shiwa Y."/>
            <person name="Matsutani M."/>
            <person name="Kajikawa A."/>
        </authorList>
    </citation>
    <scope>NUCLEOTIDE SEQUENCE</scope>
    <source>
        <strain evidence="11">SN811</strain>
    </source>
</reference>
<keyword evidence="6 8" id="KW-0067">ATP-binding</keyword>
<dbReference type="Proteomes" id="UP000494160">
    <property type="component" value="Unassembled WGS sequence"/>
</dbReference>
<dbReference type="AlphaFoldDB" id="A0A6F9Y576"/>
<dbReference type="InterPro" id="IPR029056">
    <property type="entry name" value="Ribokinase-like"/>
</dbReference>
<evidence type="ECO:0000313" key="11">
    <source>
        <dbReference type="EMBL" id="GET12480.1"/>
    </source>
</evidence>
<dbReference type="SUPFAM" id="SSF53613">
    <property type="entry name" value="Ribokinase-like"/>
    <property type="match status" value="1"/>
</dbReference>
<dbReference type="PIRSF" id="PIRSF000535">
    <property type="entry name" value="1PFK/6PFK/LacC"/>
    <property type="match status" value="1"/>
</dbReference>
<protein>
    <recommendedName>
        <fullName evidence="8">Tagatose-6-phosphate kinase</fullName>
        <ecNumber evidence="8">2.7.1.144</ecNumber>
    </recommendedName>
</protein>
<proteinExistence type="inferred from homology"/>
<keyword evidence="5 9" id="KW-0418">Kinase</keyword>
<dbReference type="EMBL" id="BLAP01000037">
    <property type="protein sequence ID" value="GET12480.1"/>
    <property type="molecule type" value="Genomic_DNA"/>
</dbReference>
<dbReference type="InterPro" id="IPR002173">
    <property type="entry name" value="Carboh/pur_kinase_PfkB_CS"/>
</dbReference>
<evidence type="ECO:0000256" key="2">
    <source>
        <dbReference type="ARBA" id="ARBA00022679"/>
    </source>
</evidence>
<comment type="similarity">
    <text evidence="8">Belongs to the carbohydrate kinase PfkB family. LacC subfamily.</text>
</comment>
<dbReference type="PROSITE" id="PS00583">
    <property type="entry name" value="PFKB_KINASES_1"/>
    <property type="match status" value="1"/>
</dbReference>
<evidence type="ECO:0000256" key="4">
    <source>
        <dbReference type="ARBA" id="ARBA00022741"/>
    </source>
</evidence>
<evidence type="ECO:0000256" key="3">
    <source>
        <dbReference type="ARBA" id="ARBA00022736"/>
    </source>
</evidence>
<dbReference type="GO" id="GO:0016052">
    <property type="term" value="P:carbohydrate catabolic process"/>
    <property type="evidence" value="ECO:0007669"/>
    <property type="project" value="UniProtKB-ARBA"/>
</dbReference>
<dbReference type="CDD" id="cd01164">
    <property type="entry name" value="FruK_PfkB_like"/>
    <property type="match status" value="1"/>
</dbReference>
<evidence type="ECO:0000256" key="7">
    <source>
        <dbReference type="ARBA" id="ARBA00047745"/>
    </source>
</evidence>
<comment type="caution">
    <text evidence="11">The sequence shown here is derived from an EMBL/GenBank/DDBJ whole genome shotgun (WGS) entry which is preliminary data.</text>
</comment>
<dbReference type="GO" id="GO:0005988">
    <property type="term" value="P:lactose metabolic process"/>
    <property type="evidence" value="ECO:0007669"/>
    <property type="project" value="UniProtKB-KW"/>
</dbReference>
<evidence type="ECO:0000256" key="8">
    <source>
        <dbReference type="PIRNR" id="PIRNR000535"/>
    </source>
</evidence>
<dbReference type="Pfam" id="PF00294">
    <property type="entry name" value="PfkB"/>
    <property type="match status" value="1"/>
</dbReference>
<comment type="similarity">
    <text evidence="1">Belongs to the carbohydrate kinase pfkB family.</text>
</comment>
<dbReference type="GO" id="GO:0008662">
    <property type="term" value="F:1-phosphofructokinase activity"/>
    <property type="evidence" value="ECO:0007669"/>
    <property type="project" value="UniProtKB-UniRule"/>
</dbReference>
<dbReference type="GO" id="GO:0005524">
    <property type="term" value="F:ATP binding"/>
    <property type="evidence" value="ECO:0007669"/>
    <property type="project" value="UniProtKB-UniRule"/>
</dbReference>
<keyword evidence="3 8" id="KW-0423">Lactose metabolism</keyword>
<dbReference type="UniPathway" id="UPA00704">
    <property type="reaction ID" value="UER00715"/>
</dbReference>
<dbReference type="PROSITE" id="PS00584">
    <property type="entry name" value="PFKB_KINASES_2"/>
    <property type="match status" value="1"/>
</dbReference>
<dbReference type="GO" id="GO:0009024">
    <property type="term" value="F:tagatose-6-phosphate kinase activity"/>
    <property type="evidence" value="ECO:0007669"/>
    <property type="project" value="UniProtKB-EC"/>
</dbReference>
<name>A0A6F9Y576_9LACO</name>
<keyword evidence="4 8" id="KW-0547">Nucleotide-binding</keyword>
<feature type="domain" description="Carbohydrate kinase PfkB" evidence="10">
    <location>
        <begin position="8"/>
        <end position="283"/>
    </location>
</feature>
<dbReference type="InterPro" id="IPR022463">
    <property type="entry name" value="1-PFruKinase"/>
</dbReference>
<dbReference type="GO" id="GO:2001059">
    <property type="term" value="P:D-tagatose 6-phosphate catabolic process"/>
    <property type="evidence" value="ECO:0007669"/>
    <property type="project" value="UniProtKB-UniPathway"/>
</dbReference>
<comment type="function">
    <text evidence="9">Catalyzes the ATP-dependent phosphorylation of fructose-l-phosphate to fructose-l,6-bisphosphate.</text>
</comment>
<dbReference type="NCBIfam" id="TIGR03828">
    <property type="entry name" value="pfkB"/>
    <property type="match status" value="1"/>
</dbReference>
<accession>A0A6F9Y576</accession>
<dbReference type="NCBIfam" id="TIGR03168">
    <property type="entry name" value="1-PFK"/>
    <property type="match status" value="1"/>
</dbReference>
<evidence type="ECO:0000256" key="5">
    <source>
        <dbReference type="ARBA" id="ARBA00022777"/>
    </source>
</evidence>
<dbReference type="PANTHER" id="PTHR46566">
    <property type="entry name" value="1-PHOSPHOFRUCTOKINASE-RELATED"/>
    <property type="match status" value="1"/>
</dbReference>
<dbReference type="GO" id="GO:0044281">
    <property type="term" value="P:small molecule metabolic process"/>
    <property type="evidence" value="ECO:0007669"/>
    <property type="project" value="UniProtKB-ARBA"/>
</dbReference>